<accession>A0A811NBM2</accession>
<keyword evidence="1" id="KW-0175">Coiled coil</keyword>
<feature type="compositionally biased region" description="Basic and acidic residues" evidence="2">
    <location>
        <begin position="1"/>
        <end position="28"/>
    </location>
</feature>
<feature type="compositionally biased region" description="Polar residues" evidence="2">
    <location>
        <begin position="72"/>
        <end position="82"/>
    </location>
</feature>
<evidence type="ECO:0000313" key="3">
    <source>
        <dbReference type="EMBL" id="CAD6218731.1"/>
    </source>
</evidence>
<feature type="compositionally biased region" description="Polar residues" evidence="2">
    <location>
        <begin position="88"/>
        <end position="105"/>
    </location>
</feature>
<dbReference type="Proteomes" id="UP000604825">
    <property type="component" value="Unassembled WGS sequence"/>
</dbReference>
<dbReference type="InterPro" id="IPR021827">
    <property type="entry name" value="Nup186/Nup192/Nup205"/>
</dbReference>
<feature type="compositionally biased region" description="Acidic residues" evidence="2">
    <location>
        <begin position="239"/>
        <end position="248"/>
    </location>
</feature>
<evidence type="ECO:0000256" key="2">
    <source>
        <dbReference type="SAM" id="MobiDB-lite"/>
    </source>
</evidence>
<dbReference type="EMBL" id="CAJGYO010000003">
    <property type="protein sequence ID" value="CAD6218731.1"/>
    <property type="molecule type" value="Genomic_DNA"/>
</dbReference>
<dbReference type="PANTHER" id="PTHR31344">
    <property type="entry name" value="NUCLEAR PORE COMPLEX PROTEIN NUP205"/>
    <property type="match status" value="1"/>
</dbReference>
<feature type="compositionally biased region" description="Polar residues" evidence="2">
    <location>
        <begin position="36"/>
        <end position="47"/>
    </location>
</feature>
<keyword evidence="4" id="KW-1185">Reference proteome</keyword>
<protein>
    <submittedName>
        <fullName evidence="3">Uncharacterized protein</fullName>
    </submittedName>
</protein>
<feature type="compositionally biased region" description="Basic and acidic residues" evidence="2">
    <location>
        <begin position="135"/>
        <end position="180"/>
    </location>
</feature>
<organism evidence="3 4">
    <name type="scientific">Miscanthus lutarioriparius</name>
    <dbReference type="NCBI Taxonomy" id="422564"/>
    <lineage>
        <taxon>Eukaryota</taxon>
        <taxon>Viridiplantae</taxon>
        <taxon>Streptophyta</taxon>
        <taxon>Embryophyta</taxon>
        <taxon>Tracheophyta</taxon>
        <taxon>Spermatophyta</taxon>
        <taxon>Magnoliopsida</taxon>
        <taxon>Liliopsida</taxon>
        <taxon>Poales</taxon>
        <taxon>Poaceae</taxon>
        <taxon>PACMAD clade</taxon>
        <taxon>Panicoideae</taxon>
        <taxon>Andropogonodae</taxon>
        <taxon>Andropogoneae</taxon>
        <taxon>Saccharinae</taxon>
        <taxon>Miscanthus</taxon>
    </lineage>
</organism>
<feature type="region of interest" description="Disordered" evidence="2">
    <location>
        <begin position="1"/>
        <end position="180"/>
    </location>
</feature>
<evidence type="ECO:0000313" key="4">
    <source>
        <dbReference type="Proteomes" id="UP000604825"/>
    </source>
</evidence>
<dbReference type="PANTHER" id="PTHR31344:SF11">
    <property type="entry name" value="NUCLEOLAR PROTEIN GAR2-LIKE PROTEIN"/>
    <property type="match status" value="1"/>
</dbReference>
<dbReference type="GO" id="GO:0005643">
    <property type="term" value="C:nuclear pore"/>
    <property type="evidence" value="ECO:0007669"/>
    <property type="project" value="InterPro"/>
</dbReference>
<gene>
    <name evidence="3" type="ORF">NCGR_LOCUS12582</name>
</gene>
<reference evidence="3" key="1">
    <citation type="submission" date="2020-10" db="EMBL/GenBank/DDBJ databases">
        <authorList>
            <person name="Han B."/>
            <person name="Lu T."/>
            <person name="Zhao Q."/>
            <person name="Huang X."/>
            <person name="Zhao Y."/>
        </authorList>
    </citation>
    <scope>NUCLEOTIDE SEQUENCE</scope>
</reference>
<feature type="coiled-coil region" evidence="1">
    <location>
        <begin position="255"/>
        <end position="282"/>
    </location>
</feature>
<name>A0A811NBM2_9POAL</name>
<dbReference type="OrthoDB" id="20172at2759"/>
<proteinExistence type="predicted"/>
<comment type="caution">
    <text evidence="3">The sequence shown here is derived from an EMBL/GenBank/DDBJ whole genome shotgun (WGS) entry which is preliminary data.</text>
</comment>
<feature type="region of interest" description="Disordered" evidence="2">
    <location>
        <begin position="231"/>
        <end position="255"/>
    </location>
</feature>
<feature type="compositionally biased region" description="Basic residues" evidence="2">
    <location>
        <begin position="53"/>
        <end position="63"/>
    </location>
</feature>
<evidence type="ECO:0000256" key="1">
    <source>
        <dbReference type="SAM" id="Coils"/>
    </source>
</evidence>
<dbReference type="AlphaFoldDB" id="A0A811NBM2"/>
<sequence>MGAKENGEERDDHSSDVERDGKQGKETESDYEPARNSLSSPGEATSNEDTKVKRVSRVPKKLARKESKENSPRSARSISNRQIHTKLQFISPNSSQNKSPKTNKAANGAKTVEMKKLETPKAPCSSSEMSEETDDKAIEDRPTDDKAVEGRIKDDSAVEGRATNDKAIEDRAKNDKDIEDGMKDDKAIECEVTDDKPIEGKVTDGIAIEGREIEGKAIEEAKEIDILDEAPKCDQSTGTDDENADTEENIAYNGNSVSYENNEELYSKIEKLEQELREVAALEVSLYSVVPEHGCSSHKLHTPARRLSRIYIHASKFWSSVKKASVARNSVSGLVLVAKSCGNDVSRLTFWLSNTVVLREIIAQTFGSSRHSSPVKLLNTNGAKKPDRSSAPTRWKGNYNGKYAKPNIMQVPDDWRETSTLLDALEKIESWIFSRIVESVWWQAMTPHMQTPVEDLSTPKIGMLLGHSLGDHQHGSFSIDIWKTAFHDAFSRICPLRAGGHECGCLPVLVKLVMEHCIARLDIAMFNAILRESENEIPTDPISDPIVDSRVLPIPAGDLSFGSGAQLKNSVGNWSRWLTDTFGMDAAESEKDGQGVKSNGDDRRDAAESTCFKLLNELSDLLMLPKDMLLEKTIRKEVCPSIGLPLVTRILCNFTPDEFCPDPVPGMVLEELNSESLLERFTEKNMISTFPVTAAPVVYCPLRWRTSRKKWLTQLVVIQSWTGGGQWCRGEGTPAMMIWMTWSSPWHPCTTRAIPPPRATMASLISALGREPP</sequence>